<evidence type="ECO:0000313" key="2">
    <source>
        <dbReference type="EMBL" id="OAF62757.1"/>
    </source>
</evidence>
<dbReference type="OrthoDB" id="3439283at2759"/>
<feature type="coiled-coil region" evidence="1">
    <location>
        <begin position="63"/>
        <end position="97"/>
    </location>
</feature>
<proteinExistence type="predicted"/>
<name>A0A177AKZ7_9PEZI</name>
<keyword evidence="1" id="KW-0175">Coiled coil</keyword>
<reference evidence="2" key="1">
    <citation type="submission" date="2016-03" db="EMBL/GenBank/DDBJ databases">
        <title>Updated assembly of Pseudogymnoascus destructans, the fungus causing white-nose syndrome of bats.</title>
        <authorList>
            <person name="Palmer J.M."/>
            <person name="Drees K.P."/>
            <person name="Foster J.T."/>
            <person name="Lindner D.L."/>
        </authorList>
    </citation>
    <scope>NUCLEOTIDE SEQUENCE [LARGE SCALE GENOMIC DNA]</scope>
    <source>
        <strain evidence="2">20631-21</strain>
    </source>
</reference>
<gene>
    <name evidence="2" type="ORF">VC83_01183</name>
</gene>
<organism evidence="2">
    <name type="scientific">Pseudogymnoascus destructans</name>
    <dbReference type="NCBI Taxonomy" id="655981"/>
    <lineage>
        <taxon>Eukaryota</taxon>
        <taxon>Fungi</taxon>
        <taxon>Dikarya</taxon>
        <taxon>Ascomycota</taxon>
        <taxon>Pezizomycotina</taxon>
        <taxon>Leotiomycetes</taxon>
        <taxon>Thelebolales</taxon>
        <taxon>Thelebolaceae</taxon>
        <taxon>Pseudogymnoascus</taxon>
    </lineage>
</organism>
<sequence>MDPNNLPPNIESVSAAFNRIAEDANTINEEIPHRLDQQSNNFQETSRRLTVIESTLDQRSNYIQETSRRLTVIESTLDQLANNFQETSRRLTAIENTQIRNSNSQRLHYDSLAIISPLLDPETGVAIRNCPNTIAAIYTLSAHRATRILGILQVPIPASLEAKRGCTVPIHLGSVFAARRLYGELSDAPCG</sequence>
<dbReference type="Proteomes" id="UP000077154">
    <property type="component" value="Unassembled WGS sequence"/>
</dbReference>
<accession>A0A177AKZ7</accession>
<dbReference type="VEuPathDB" id="FungiDB:GMDG_06625"/>
<dbReference type="Gene3D" id="1.20.5.300">
    <property type="match status" value="1"/>
</dbReference>
<dbReference type="GeneID" id="36284275"/>
<protein>
    <submittedName>
        <fullName evidence="2">Uncharacterized protein</fullName>
    </submittedName>
</protein>
<dbReference type="RefSeq" id="XP_024328028.1">
    <property type="nucleotide sequence ID" value="XM_024464868.1"/>
</dbReference>
<evidence type="ECO:0000256" key="1">
    <source>
        <dbReference type="SAM" id="Coils"/>
    </source>
</evidence>
<dbReference type="AlphaFoldDB" id="A0A177AKZ7"/>
<dbReference type="EMBL" id="KV441387">
    <property type="protein sequence ID" value="OAF62757.1"/>
    <property type="molecule type" value="Genomic_DNA"/>
</dbReference>